<feature type="non-terminal residue" evidence="1">
    <location>
        <position position="186"/>
    </location>
</feature>
<accession>X1PM65</accession>
<dbReference type="Gene3D" id="2.60.120.200">
    <property type="match status" value="1"/>
</dbReference>
<gene>
    <name evidence="1" type="ORF">S06H3_60425</name>
</gene>
<reference evidence="1" key="1">
    <citation type="journal article" date="2014" name="Front. Microbiol.">
        <title>High frequency of phylogenetically diverse reductive dehalogenase-homologous genes in deep subseafloor sedimentary metagenomes.</title>
        <authorList>
            <person name="Kawai M."/>
            <person name="Futagami T."/>
            <person name="Toyoda A."/>
            <person name="Takaki Y."/>
            <person name="Nishi S."/>
            <person name="Hori S."/>
            <person name="Arai W."/>
            <person name="Tsubouchi T."/>
            <person name="Morono Y."/>
            <person name="Uchiyama I."/>
            <person name="Ito T."/>
            <person name="Fujiyama A."/>
            <person name="Inagaki F."/>
            <person name="Takami H."/>
        </authorList>
    </citation>
    <scope>NUCLEOTIDE SEQUENCE</scope>
    <source>
        <strain evidence="1">Expedition CK06-06</strain>
    </source>
</reference>
<dbReference type="InterPro" id="IPR013320">
    <property type="entry name" value="ConA-like_dom_sf"/>
</dbReference>
<dbReference type="Pfam" id="PF13385">
    <property type="entry name" value="Laminin_G_3"/>
    <property type="match status" value="1"/>
</dbReference>
<evidence type="ECO:0000313" key="1">
    <source>
        <dbReference type="EMBL" id="GAI56943.1"/>
    </source>
</evidence>
<organism evidence="1">
    <name type="scientific">marine sediment metagenome</name>
    <dbReference type="NCBI Taxonomy" id="412755"/>
    <lineage>
        <taxon>unclassified sequences</taxon>
        <taxon>metagenomes</taxon>
        <taxon>ecological metagenomes</taxon>
    </lineage>
</organism>
<protein>
    <submittedName>
        <fullName evidence="1">Uncharacterized protein</fullName>
    </submittedName>
</protein>
<dbReference type="AlphaFoldDB" id="X1PM65"/>
<sequence>TTTNTSIEINVSIEEANLDEVKFNWNGTNYTMYNDSLVLMMNFDNVSALGESYSSSDSVVVDLSSVGNNGITKNSVGGSWTTGKYGGAFDFEASSSEYIISSASNSIINEENFTMSAWFNPNTIAADDGGDRVITFYKGASAGSAIYIGVGNSNKFQFGYTNDGAVFSQVNVDIISTGNWYHGVVV</sequence>
<name>X1PM65_9ZZZZ</name>
<proteinExistence type="predicted"/>
<feature type="non-terminal residue" evidence="1">
    <location>
        <position position="1"/>
    </location>
</feature>
<comment type="caution">
    <text evidence="1">The sequence shown here is derived from an EMBL/GenBank/DDBJ whole genome shotgun (WGS) entry which is preliminary data.</text>
</comment>
<dbReference type="SUPFAM" id="SSF49899">
    <property type="entry name" value="Concanavalin A-like lectins/glucanases"/>
    <property type="match status" value="1"/>
</dbReference>
<dbReference type="EMBL" id="BARV01039416">
    <property type="protein sequence ID" value="GAI56943.1"/>
    <property type="molecule type" value="Genomic_DNA"/>
</dbReference>